<dbReference type="RefSeq" id="WP_387888885.1">
    <property type="nucleotide sequence ID" value="NZ_JBIAWJ010000012.1"/>
</dbReference>
<comment type="caution">
    <text evidence="2">The sequence shown here is derived from an EMBL/GenBank/DDBJ whole genome shotgun (WGS) entry which is preliminary data.</text>
</comment>
<evidence type="ECO:0000256" key="1">
    <source>
        <dbReference type="SAM" id="MobiDB-lite"/>
    </source>
</evidence>
<accession>A0ABW6ULC5</accession>
<dbReference type="EMBL" id="JBIAWJ010000012">
    <property type="protein sequence ID" value="MFF4524232.1"/>
    <property type="molecule type" value="Genomic_DNA"/>
</dbReference>
<gene>
    <name evidence="2" type="ORF">ACFY1D_22855</name>
</gene>
<evidence type="ECO:0000313" key="3">
    <source>
        <dbReference type="Proteomes" id="UP001602058"/>
    </source>
</evidence>
<feature type="compositionally biased region" description="Basic and acidic residues" evidence="1">
    <location>
        <begin position="58"/>
        <end position="67"/>
    </location>
</feature>
<name>A0ABW6ULC5_9ACTN</name>
<proteinExistence type="predicted"/>
<dbReference type="Proteomes" id="UP001602058">
    <property type="component" value="Unassembled WGS sequence"/>
</dbReference>
<protein>
    <submittedName>
        <fullName evidence="2">Uncharacterized protein</fullName>
    </submittedName>
</protein>
<reference evidence="2 3" key="1">
    <citation type="submission" date="2024-10" db="EMBL/GenBank/DDBJ databases">
        <title>The Natural Products Discovery Center: Release of the First 8490 Sequenced Strains for Exploring Actinobacteria Biosynthetic Diversity.</title>
        <authorList>
            <person name="Kalkreuter E."/>
            <person name="Kautsar S.A."/>
            <person name="Yang D."/>
            <person name="Bader C.D."/>
            <person name="Teijaro C.N."/>
            <person name="Fluegel L."/>
            <person name="Davis C.M."/>
            <person name="Simpson J.R."/>
            <person name="Lauterbach L."/>
            <person name="Steele A.D."/>
            <person name="Gui C."/>
            <person name="Meng S."/>
            <person name="Li G."/>
            <person name="Viehrig K."/>
            <person name="Ye F."/>
            <person name="Su P."/>
            <person name="Kiefer A.F."/>
            <person name="Nichols A."/>
            <person name="Cepeda A.J."/>
            <person name="Yan W."/>
            <person name="Fan B."/>
            <person name="Jiang Y."/>
            <person name="Adhikari A."/>
            <person name="Zheng C.-J."/>
            <person name="Schuster L."/>
            <person name="Cowan T.M."/>
            <person name="Smanski M.J."/>
            <person name="Chevrette M.G."/>
            <person name="De Carvalho L.P.S."/>
            <person name="Shen B."/>
        </authorList>
    </citation>
    <scope>NUCLEOTIDE SEQUENCE [LARGE SCALE GENOMIC DNA]</scope>
    <source>
        <strain evidence="2 3">NPDC001390</strain>
    </source>
</reference>
<keyword evidence="3" id="KW-1185">Reference proteome</keyword>
<evidence type="ECO:0000313" key="2">
    <source>
        <dbReference type="EMBL" id="MFF4524232.1"/>
    </source>
</evidence>
<feature type="region of interest" description="Disordered" evidence="1">
    <location>
        <begin position="46"/>
        <end position="87"/>
    </location>
</feature>
<organism evidence="2 3">
    <name type="scientific">Streptomyces bluensis</name>
    <dbReference type="NCBI Taxonomy" id="33897"/>
    <lineage>
        <taxon>Bacteria</taxon>
        <taxon>Bacillati</taxon>
        <taxon>Actinomycetota</taxon>
        <taxon>Actinomycetes</taxon>
        <taxon>Kitasatosporales</taxon>
        <taxon>Streptomycetaceae</taxon>
        <taxon>Streptomyces</taxon>
    </lineage>
</organism>
<sequence length="193" mass="20811">MPTLDVVLDVARYLAGRADRNPEEELSRFHELWISAAHEDAVVGGGESQPLKLTLDSDPSKVREPHRAGGSAMLPPQRTSPQAESGVAVISAEPGSTAWLEIIELTLSAVLLSLFPVKSRAYTFLSKAGIPSENYVVGDPSKIDYWVDIVEYVSSESSVKSLEDLIKLAAETSEGGEQKLHTLLGALSENPRS</sequence>